<organism evidence="1 2">
    <name type="scientific">Seiridium cardinale</name>
    <dbReference type="NCBI Taxonomy" id="138064"/>
    <lineage>
        <taxon>Eukaryota</taxon>
        <taxon>Fungi</taxon>
        <taxon>Dikarya</taxon>
        <taxon>Ascomycota</taxon>
        <taxon>Pezizomycotina</taxon>
        <taxon>Sordariomycetes</taxon>
        <taxon>Xylariomycetidae</taxon>
        <taxon>Amphisphaeriales</taxon>
        <taxon>Sporocadaceae</taxon>
        <taxon>Seiridium</taxon>
    </lineage>
</organism>
<dbReference type="EMBL" id="JARVKM010000032">
    <property type="protein sequence ID" value="KAK9775702.1"/>
    <property type="molecule type" value="Genomic_DNA"/>
</dbReference>
<keyword evidence="2" id="KW-1185">Reference proteome</keyword>
<name>A0ABR2XPW3_9PEZI</name>
<evidence type="ECO:0000313" key="2">
    <source>
        <dbReference type="Proteomes" id="UP001465668"/>
    </source>
</evidence>
<proteinExistence type="predicted"/>
<comment type="caution">
    <text evidence="1">The sequence shown here is derived from an EMBL/GenBank/DDBJ whole genome shotgun (WGS) entry which is preliminary data.</text>
</comment>
<dbReference type="Proteomes" id="UP001465668">
    <property type="component" value="Unassembled WGS sequence"/>
</dbReference>
<gene>
    <name evidence="1" type="ORF">SCAR479_07518</name>
</gene>
<protein>
    <submittedName>
        <fullName evidence="1">Uncharacterized protein</fullName>
    </submittedName>
</protein>
<sequence>MSQALFKLFPERSGRVRSLRSSSFSSKVQAGWNLECSPSLFKPRYVIIKPLGRTTVTGFVSLGFFSSQVVPCLISWSAALDIVPEQLIVLEDAYKMKIGDVDARLQGHHVPDGMADIQ</sequence>
<reference evidence="1 2" key="1">
    <citation type="submission" date="2024-02" db="EMBL/GenBank/DDBJ databases">
        <title>First draft genome assembly of two strains of Seiridium cardinale.</title>
        <authorList>
            <person name="Emiliani G."/>
            <person name="Scali E."/>
        </authorList>
    </citation>
    <scope>NUCLEOTIDE SEQUENCE [LARGE SCALE GENOMIC DNA]</scope>
    <source>
        <strain evidence="1 2">BM-138-000479</strain>
    </source>
</reference>
<accession>A0ABR2XPW3</accession>
<evidence type="ECO:0000313" key="1">
    <source>
        <dbReference type="EMBL" id="KAK9775702.1"/>
    </source>
</evidence>